<evidence type="ECO:0000313" key="1">
    <source>
        <dbReference type="EMBL" id="KYG77003.1"/>
    </source>
</evidence>
<dbReference type="AlphaFoldDB" id="A0A150XE63"/>
<dbReference type="Proteomes" id="UP000075583">
    <property type="component" value="Unassembled WGS sequence"/>
</dbReference>
<dbReference type="EMBL" id="LQZQ01000012">
    <property type="protein sequence ID" value="KYG77003.1"/>
    <property type="molecule type" value="Genomic_DNA"/>
</dbReference>
<dbReference type="RefSeq" id="WP_062591115.1">
    <property type="nucleotide sequence ID" value="NZ_LQZQ01000012.1"/>
</dbReference>
<dbReference type="OrthoDB" id="982931at2"/>
<comment type="caution">
    <text evidence="1">The sequence shown here is derived from an EMBL/GenBank/DDBJ whole genome shotgun (WGS) entry which is preliminary data.</text>
</comment>
<proteinExistence type="predicted"/>
<reference evidence="1" key="1">
    <citation type="submission" date="2016-01" db="EMBL/GenBank/DDBJ databases">
        <title>Genome sequencing of Roseivirga ehrenbergii KMM 6017.</title>
        <authorList>
            <person name="Selvaratnam C."/>
            <person name="Thevarajoo S."/>
            <person name="Goh K.M."/>
            <person name="Ee R."/>
            <person name="Chan K.-G."/>
            <person name="Chong C.S."/>
        </authorList>
    </citation>
    <scope>NUCLEOTIDE SEQUENCE [LARGE SCALE GENOMIC DNA]</scope>
    <source>
        <strain evidence="1">KMM 6017</strain>
    </source>
</reference>
<accession>A0A150XE63</accession>
<sequence length="154" mass="17070">MSNVINDQYPLGPGGSYGVATCIVAENLAFENTKGVGKDPLAFPESFCPFLRMTKVENTQAQRLHVVIFAPEGFVLDPKTPLVCDYMGSELFFYVNFKQNTVDPTSKQCFVIHADFTVEFSAKLKRKKIFVIPVHGDPEEGEATKVTVEDEGEV</sequence>
<keyword evidence="2" id="KW-1185">Reference proteome</keyword>
<name>A0A150XE63_ROSEK</name>
<dbReference type="STRING" id="279360.MB14_02035"/>
<gene>
    <name evidence="1" type="ORF">MB14_02035</name>
</gene>
<organism evidence="1 2">
    <name type="scientific">Roseivirga ehrenbergii (strain DSM 102268 / JCM 13514 / KCTC 12282 / NCIMB 14502 / KMM 6017)</name>
    <dbReference type="NCBI Taxonomy" id="279360"/>
    <lineage>
        <taxon>Bacteria</taxon>
        <taxon>Pseudomonadati</taxon>
        <taxon>Bacteroidota</taxon>
        <taxon>Cytophagia</taxon>
        <taxon>Cytophagales</taxon>
        <taxon>Roseivirgaceae</taxon>
        <taxon>Roseivirga</taxon>
    </lineage>
</organism>
<evidence type="ECO:0000313" key="2">
    <source>
        <dbReference type="Proteomes" id="UP000075583"/>
    </source>
</evidence>
<protein>
    <submittedName>
        <fullName evidence="1">Uncharacterized protein</fullName>
    </submittedName>
</protein>